<reference evidence="1" key="1">
    <citation type="submission" date="2023-07" db="EMBL/GenBank/DDBJ databases">
        <title>Functional and genomic diversity of the sorghum phyllosphere microbiome.</title>
        <authorList>
            <person name="Shade A."/>
        </authorList>
    </citation>
    <scope>NUCLEOTIDE SEQUENCE</scope>
    <source>
        <strain evidence="1">SORGH_AS_0457</strain>
    </source>
</reference>
<organism evidence="1 2">
    <name type="scientific">Stenotrophomonas rhizophila</name>
    <dbReference type="NCBI Taxonomy" id="216778"/>
    <lineage>
        <taxon>Bacteria</taxon>
        <taxon>Pseudomonadati</taxon>
        <taxon>Pseudomonadota</taxon>
        <taxon>Gammaproteobacteria</taxon>
        <taxon>Lysobacterales</taxon>
        <taxon>Lysobacteraceae</taxon>
        <taxon>Stenotrophomonas</taxon>
    </lineage>
</organism>
<dbReference type="Proteomes" id="UP001226084">
    <property type="component" value="Unassembled WGS sequence"/>
</dbReference>
<gene>
    <name evidence="1" type="ORF">QE424_000121</name>
</gene>
<evidence type="ECO:0000313" key="1">
    <source>
        <dbReference type="EMBL" id="MDQ1106962.1"/>
    </source>
</evidence>
<sequence>MKKQVYLRVKLDPALRRAFQLSAWRSERSPSYVLRSLIQNCVSLDRNLNGLDIEVWGDCFPLEGEATRQPNRQRSR</sequence>
<protein>
    <submittedName>
        <fullName evidence="1">Uncharacterized protein</fullName>
    </submittedName>
</protein>
<dbReference type="RefSeq" id="WP_095363213.1">
    <property type="nucleotide sequence ID" value="NZ_JAUTAS010000001.1"/>
</dbReference>
<dbReference type="AlphaFoldDB" id="A0AAP5ADP1"/>
<comment type="caution">
    <text evidence="1">The sequence shown here is derived from an EMBL/GenBank/DDBJ whole genome shotgun (WGS) entry which is preliminary data.</text>
</comment>
<proteinExistence type="predicted"/>
<dbReference type="EMBL" id="JAUTAS010000001">
    <property type="protein sequence ID" value="MDQ1106962.1"/>
    <property type="molecule type" value="Genomic_DNA"/>
</dbReference>
<accession>A0AAP5ADP1</accession>
<evidence type="ECO:0000313" key="2">
    <source>
        <dbReference type="Proteomes" id="UP001226084"/>
    </source>
</evidence>
<name>A0AAP5ADP1_9GAMM</name>